<protein>
    <submittedName>
        <fullName evidence="1">31045_t:CDS:1</fullName>
    </submittedName>
</protein>
<organism evidence="1 2">
    <name type="scientific">Gigaspora margarita</name>
    <dbReference type="NCBI Taxonomy" id="4874"/>
    <lineage>
        <taxon>Eukaryota</taxon>
        <taxon>Fungi</taxon>
        <taxon>Fungi incertae sedis</taxon>
        <taxon>Mucoromycota</taxon>
        <taxon>Glomeromycotina</taxon>
        <taxon>Glomeromycetes</taxon>
        <taxon>Diversisporales</taxon>
        <taxon>Gigasporaceae</taxon>
        <taxon>Gigaspora</taxon>
    </lineage>
</organism>
<gene>
    <name evidence="1" type="ORF">GMARGA_LOCUS29853</name>
</gene>
<proteinExistence type="predicted"/>
<reference evidence="1 2" key="1">
    <citation type="submission" date="2021-06" db="EMBL/GenBank/DDBJ databases">
        <authorList>
            <person name="Kallberg Y."/>
            <person name="Tangrot J."/>
            <person name="Rosling A."/>
        </authorList>
    </citation>
    <scope>NUCLEOTIDE SEQUENCE [LARGE SCALE GENOMIC DNA]</scope>
    <source>
        <strain evidence="1 2">120-4 pot B 10/14</strain>
    </source>
</reference>
<feature type="non-terminal residue" evidence="1">
    <location>
        <position position="81"/>
    </location>
</feature>
<keyword evidence="2" id="KW-1185">Reference proteome</keyword>
<dbReference type="EMBL" id="CAJVQB010040913">
    <property type="protein sequence ID" value="CAG8828944.1"/>
    <property type="molecule type" value="Genomic_DNA"/>
</dbReference>
<comment type="caution">
    <text evidence="1">The sequence shown here is derived from an EMBL/GenBank/DDBJ whole genome shotgun (WGS) entry which is preliminary data.</text>
</comment>
<name>A0ABN7WDY8_GIGMA</name>
<accession>A0ABN7WDY8</accession>
<evidence type="ECO:0000313" key="2">
    <source>
        <dbReference type="Proteomes" id="UP000789901"/>
    </source>
</evidence>
<dbReference type="Proteomes" id="UP000789901">
    <property type="component" value="Unassembled WGS sequence"/>
</dbReference>
<evidence type="ECO:0000313" key="1">
    <source>
        <dbReference type="EMBL" id="CAG8828944.1"/>
    </source>
</evidence>
<sequence>MFGKSTVKEEPRNKIIRSLGIWPNSRMREKIVKKKAKSIPDCIHKQYDNNTKIELYATTNKDVRKRVKQNTSANNIVSKTN</sequence>